<dbReference type="AlphaFoldDB" id="A0AAJ0MHB2"/>
<dbReference type="EMBL" id="JAUIQD010000002">
    <property type="protein sequence ID" value="KAK3358971.1"/>
    <property type="molecule type" value="Genomic_DNA"/>
</dbReference>
<feature type="compositionally biased region" description="Polar residues" evidence="1">
    <location>
        <begin position="933"/>
        <end position="966"/>
    </location>
</feature>
<feature type="compositionally biased region" description="Acidic residues" evidence="1">
    <location>
        <begin position="1013"/>
        <end position="1037"/>
    </location>
</feature>
<comment type="caution">
    <text evidence="2">The sequence shown here is derived from an EMBL/GenBank/DDBJ whole genome shotgun (WGS) entry which is preliminary data.</text>
</comment>
<sequence length="1187" mass="134101">MTQPAKKIKLEDSSRPRKIFKADKSVSFGPDRVKDKKFHEDYIDKVDKQWEAEWKSGLAELGMLDVHPNLLKKYHDIGLAHNRKILDARAEWTASIPPKPVEEKSNFDLISSLSTCTELLAECCKHLPPKDIVKMYSISRDFHRAVDMHMQSCVLSWSRVMAPTAARIFSSHAYLKFFIRDPAGRWRDKTAHSMSYLTHPEKERPPIVDKEVRLVPGLRWLLMVVSREIQVRDIIATMARMGHRLPPGTHMTLKKLWLIMDIASSAIRVKIMENRSFIKNKDLYNAQVFIVKLLMLSNDPVYGPQSSMLMKLFLGQRTGLSPLWALLRRKKYQTPDEILELKIRYDVGPTPEQVSSGASVRDVPIEEMGIEHFEGWGRGRDHLMRVDELLPLEACRRQLDLDTIVCDMMMHGHVDAKTGASLVPTLEEMYMSDDECPPWSDQEPLRNPKIHSGCGNVPFERNMWLPKHARKARWPMLAKDEVKMLMDEEWREMNKDWSFEKTSEEYWAAVEKLGTMLRGLSTNPESNITAPATIEVFLVGLVKPPGEEEDIDDFDDFDVDMRPYSNKPLPPPAQHSSHQDYQWQPYPGPQYFGHGSWDLPLSHHPNDDPYRQVHQRQHVSMNLHPYQALPSIRPPPGVLNPHQAVHQIRPSPGIPNPYQSAPQQPLPQSYPTSHGPAFQQPSSFGYHASTSYSQQHHPNTQPDYHALAFRQTRGPHLNPQPGPTGPAGKPLQRPPLASLVPHGAAPWQPRHIDSQPHGQSFQGQLPGNMNSHGAAFQNQQLNTYLGRPGTAFPHPPRLNDALPPVSRPNPSGGNLLGSMTYQNQHLQRRVPHQMSQQPSQQPSLAHMSSASRSLVIASRQHAQQQGSAQTMGLPIPVFQQPTVQHPVTRGQQLLPPLSIIPNLTRDEPPDSGPSSSIESQSQYCTPASHDSVDNQVADNQVGENQDVESQLSNEPESHGLGNQQSGDHWLNDHQSRGSDDARSLRDSEISVDHYICYSAGSNENNTGSGSELSDGDGHEDEEEQDDDGVDEGLDDSELDNRDGEGDDAYEEDESAEHDLCENIPSGEDVSTQGRRSLDPKQVSYQTSCQPPPFENIDDYLISQADEEYDDEEMEYDWDLWLEEHPPPDDGRPMPEERKKKKKVEEKAGKGGGEDGSDGIQAGAAWKEEGEDEDDERVAMLRNYYKHW</sequence>
<feature type="compositionally biased region" description="Polar residues" evidence="1">
    <location>
        <begin position="860"/>
        <end position="869"/>
    </location>
</feature>
<dbReference type="Proteomes" id="UP001275084">
    <property type="component" value="Unassembled WGS sequence"/>
</dbReference>
<protein>
    <submittedName>
        <fullName evidence="2">Uncharacterized protein</fullName>
    </submittedName>
</protein>
<feature type="region of interest" description="Disordered" evidence="1">
    <location>
        <begin position="651"/>
        <end position="701"/>
    </location>
</feature>
<proteinExistence type="predicted"/>
<feature type="compositionally biased region" description="Acidic residues" evidence="1">
    <location>
        <begin position="1044"/>
        <end position="1055"/>
    </location>
</feature>
<feature type="compositionally biased region" description="Acidic residues" evidence="1">
    <location>
        <begin position="1104"/>
        <end position="1120"/>
    </location>
</feature>
<feature type="compositionally biased region" description="Polar residues" evidence="1">
    <location>
        <begin position="679"/>
        <end position="701"/>
    </location>
</feature>
<organism evidence="2 3">
    <name type="scientific">Lasiosphaeria hispida</name>
    <dbReference type="NCBI Taxonomy" id="260671"/>
    <lineage>
        <taxon>Eukaryota</taxon>
        <taxon>Fungi</taxon>
        <taxon>Dikarya</taxon>
        <taxon>Ascomycota</taxon>
        <taxon>Pezizomycotina</taxon>
        <taxon>Sordariomycetes</taxon>
        <taxon>Sordariomycetidae</taxon>
        <taxon>Sordariales</taxon>
        <taxon>Lasiosphaeriaceae</taxon>
        <taxon>Lasiosphaeria</taxon>
    </lineage>
</organism>
<accession>A0AAJ0MHB2</accession>
<evidence type="ECO:0000256" key="1">
    <source>
        <dbReference type="SAM" id="MobiDB-lite"/>
    </source>
</evidence>
<name>A0AAJ0MHB2_9PEZI</name>
<feature type="region of interest" description="Disordered" evidence="1">
    <location>
        <begin position="998"/>
        <end position="1174"/>
    </location>
</feature>
<feature type="region of interest" description="Disordered" evidence="1">
    <location>
        <begin position="827"/>
        <end position="869"/>
    </location>
</feature>
<feature type="region of interest" description="Disordered" evidence="1">
    <location>
        <begin position="899"/>
        <end position="986"/>
    </location>
</feature>
<reference evidence="2" key="2">
    <citation type="submission" date="2023-06" db="EMBL/GenBank/DDBJ databases">
        <authorList>
            <consortium name="Lawrence Berkeley National Laboratory"/>
            <person name="Haridas S."/>
            <person name="Hensen N."/>
            <person name="Bonometti L."/>
            <person name="Westerberg I."/>
            <person name="Brannstrom I.O."/>
            <person name="Guillou S."/>
            <person name="Cros-Aarteil S."/>
            <person name="Calhoun S."/>
            <person name="Kuo A."/>
            <person name="Mondo S."/>
            <person name="Pangilinan J."/>
            <person name="Riley R."/>
            <person name="Labutti K."/>
            <person name="Andreopoulos B."/>
            <person name="Lipzen A."/>
            <person name="Chen C."/>
            <person name="Yanf M."/>
            <person name="Daum C."/>
            <person name="Ng V."/>
            <person name="Clum A."/>
            <person name="Steindorff A."/>
            <person name="Ohm R."/>
            <person name="Martin F."/>
            <person name="Silar P."/>
            <person name="Natvig D."/>
            <person name="Lalanne C."/>
            <person name="Gautier V."/>
            <person name="Ament-Velasquez S.L."/>
            <person name="Kruys A."/>
            <person name="Hutchinson M.I."/>
            <person name="Powell A.J."/>
            <person name="Barry K."/>
            <person name="Miller A.N."/>
            <person name="Grigoriev I.V."/>
            <person name="Debuchy R."/>
            <person name="Gladieux P."/>
            <person name="Thoren M.H."/>
            <person name="Johannesson H."/>
        </authorList>
    </citation>
    <scope>NUCLEOTIDE SEQUENCE</scope>
    <source>
        <strain evidence="2">CBS 955.72</strain>
    </source>
</reference>
<reference evidence="2" key="1">
    <citation type="journal article" date="2023" name="Mol. Phylogenet. Evol.">
        <title>Genome-scale phylogeny and comparative genomics of the fungal order Sordariales.</title>
        <authorList>
            <person name="Hensen N."/>
            <person name="Bonometti L."/>
            <person name="Westerberg I."/>
            <person name="Brannstrom I.O."/>
            <person name="Guillou S."/>
            <person name="Cros-Aarteil S."/>
            <person name="Calhoun S."/>
            <person name="Haridas S."/>
            <person name="Kuo A."/>
            <person name="Mondo S."/>
            <person name="Pangilinan J."/>
            <person name="Riley R."/>
            <person name="LaButti K."/>
            <person name="Andreopoulos B."/>
            <person name="Lipzen A."/>
            <person name="Chen C."/>
            <person name="Yan M."/>
            <person name="Daum C."/>
            <person name="Ng V."/>
            <person name="Clum A."/>
            <person name="Steindorff A."/>
            <person name="Ohm R.A."/>
            <person name="Martin F."/>
            <person name="Silar P."/>
            <person name="Natvig D.O."/>
            <person name="Lalanne C."/>
            <person name="Gautier V."/>
            <person name="Ament-Velasquez S.L."/>
            <person name="Kruys A."/>
            <person name="Hutchinson M.I."/>
            <person name="Powell A.J."/>
            <person name="Barry K."/>
            <person name="Miller A.N."/>
            <person name="Grigoriev I.V."/>
            <person name="Debuchy R."/>
            <person name="Gladieux P."/>
            <person name="Hiltunen Thoren M."/>
            <person name="Johannesson H."/>
        </authorList>
    </citation>
    <scope>NUCLEOTIDE SEQUENCE</scope>
    <source>
        <strain evidence="2">CBS 955.72</strain>
    </source>
</reference>
<feature type="region of interest" description="Disordered" evidence="1">
    <location>
        <begin position="713"/>
        <end position="762"/>
    </location>
</feature>
<feature type="compositionally biased region" description="Basic and acidic residues" evidence="1">
    <location>
        <begin position="969"/>
        <end position="986"/>
    </location>
</feature>
<feature type="region of interest" description="Disordered" evidence="1">
    <location>
        <begin position="561"/>
        <end position="585"/>
    </location>
</feature>
<feature type="compositionally biased region" description="Low complexity" evidence="1">
    <location>
        <begin position="832"/>
        <end position="843"/>
    </location>
</feature>
<feature type="compositionally biased region" description="Basic and acidic residues" evidence="1">
    <location>
        <begin position="1121"/>
        <end position="1152"/>
    </location>
</feature>
<evidence type="ECO:0000313" key="2">
    <source>
        <dbReference type="EMBL" id="KAK3358971.1"/>
    </source>
</evidence>
<keyword evidence="3" id="KW-1185">Reference proteome</keyword>
<feature type="compositionally biased region" description="Polar residues" evidence="1">
    <location>
        <begin position="657"/>
        <end position="672"/>
    </location>
</feature>
<feature type="compositionally biased region" description="Low complexity" evidence="1">
    <location>
        <begin position="912"/>
        <end position="922"/>
    </location>
</feature>
<gene>
    <name evidence="2" type="ORF">B0T25DRAFT_531618</name>
</gene>
<evidence type="ECO:0000313" key="3">
    <source>
        <dbReference type="Proteomes" id="UP001275084"/>
    </source>
</evidence>